<organism evidence="1 2">
    <name type="scientific">Plenodomus tracheiphilus IPT5</name>
    <dbReference type="NCBI Taxonomy" id="1408161"/>
    <lineage>
        <taxon>Eukaryota</taxon>
        <taxon>Fungi</taxon>
        <taxon>Dikarya</taxon>
        <taxon>Ascomycota</taxon>
        <taxon>Pezizomycotina</taxon>
        <taxon>Dothideomycetes</taxon>
        <taxon>Pleosporomycetidae</taxon>
        <taxon>Pleosporales</taxon>
        <taxon>Pleosporineae</taxon>
        <taxon>Leptosphaeriaceae</taxon>
        <taxon>Plenodomus</taxon>
    </lineage>
</organism>
<keyword evidence="2" id="KW-1185">Reference proteome</keyword>
<gene>
    <name evidence="1" type="ORF">T440DRAFT_480398</name>
</gene>
<protein>
    <submittedName>
        <fullName evidence="1">Uncharacterized protein</fullName>
    </submittedName>
</protein>
<evidence type="ECO:0000313" key="2">
    <source>
        <dbReference type="Proteomes" id="UP000799423"/>
    </source>
</evidence>
<reference evidence="1" key="1">
    <citation type="submission" date="2020-01" db="EMBL/GenBank/DDBJ databases">
        <authorList>
            <consortium name="DOE Joint Genome Institute"/>
            <person name="Haridas S."/>
            <person name="Albert R."/>
            <person name="Binder M."/>
            <person name="Bloem J."/>
            <person name="Labutti K."/>
            <person name="Salamov A."/>
            <person name="Andreopoulos B."/>
            <person name="Baker S.E."/>
            <person name="Barry K."/>
            <person name="Bills G."/>
            <person name="Bluhm B.H."/>
            <person name="Cannon C."/>
            <person name="Castanera R."/>
            <person name="Culley D.E."/>
            <person name="Daum C."/>
            <person name="Ezra D."/>
            <person name="Gonzalez J.B."/>
            <person name="Henrissat B."/>
            <person name="Kuo A."/>
            <person name="Liang C."/>
            <person name="Lipzen A."/>
            <person name="Lutzoni F."/>
            <person name="Magnuson J."/>
            <person name="Mondo S."/>
            <person name="Nolan M."/>
            <person name="Ohm R."/>
            <person name="Pangilinan J."/>
            <person name="Park H.-J."/>
            <person name="Ramirez L."/>
            <person name="Alfaro M."/>
            <person name="Sun H."/>
            <person name="Tritt A."/>
            <person name="Yoshinaga Y."/>
            <person name="Zwiers L.-H."/>
            <person name="Turgeon B.G."/>
            <person name="Goodwin S.B."/>
            <person name="Spatafora J.W."/>
            <person name="Crous P.W."/>
            <person name="Grigoriev I.V."/>
        </authorList>
    </citation>
    <scope>NUCLEOTIDE SEQUENCE</scope>
    <source>
        <strain evidence="1">IPT5</strain>
    </source>
</reference>
<proteinExistence type="predicted"/>
<dbReference type="EMBL" id="MU006313">
    <property type="protein sequence ID" value="KAF2849244.1"/>
    <property type="molecule type" value="Genomic_DNA"/>
</dbReference>
<name>A0A6A7B263_9PLEO</name>
<dbReference type="OrthoDB" id="3690278at2759"/>
<evidence type="ECO:0000313" key="1">
    <source>
        <dbReference type="EMBL" id="KAF2849244.1"/>
    </source>
</evidence>
<dbReference type="Proteomes" id="UP000799423">
    <property type="component" value="Unassembled WGS sequence"/>
</dbReference>
<dbReference type="AlphaFoldDB" id="A0A6A7B263"/>
<sequence>MDSYSTPFLTTATQTGSGCAAGWSFQCFSDEEIETMETSMRDMEVEEQFDQALALAELEFDQESFEIFMAQAEDEAKVAAKEQRKVEKRERRDLLRFCHDIEEAILAPDEVNPFTPEVMKADLIRCPNIDPLIKMNSLDHLAVEYVRSIRLLMVKDRWTGMCMRDWMKETGQLMNFFDDKPDEYQCFQPLADCRQDLEEFLEAQDAVIPTTVWRAVKKSVEEDCEKRGSLTLMTIPEFVFEAENRRGFTQNWSWYS</sequence>
<accession>A0A6A7B263</accession>